<sequence length="129" mass="13925">MVRRPKTLVADLGVATPANDDVAAGLATREVVLHGPCVVSGIQSRHAEEIVFVRSGTVLVSDGDGNVYESHYGCISILQGQRYHLHVNAGQTAKLLILAVPSVQDPEQFSALQIAKAKVRDMILREKLK</sequence>
<name>A0A853KVB0_9PROT</name>
<dbReference type="SUPFAM" id="SSF51182">
    <property type="entry name" value="RmlC-like cupins"/>
    <property type="match status" value="1"/>
</dbReference>
<protein>
    <recommendedName>
        <fullName evidence="3">AraC-type arabinose-binding/dimerisation domain-containing protein</fullName>
    </recommendedName>
</protein>
<dbReference type="InterPro" id="IPR011051">
    <property type="entry name" value="RmlC_Cupin_sf"/>
</dbReference>
<comment type="caution">
    <text evidence="1">The sequence shown here is derived from an EMBL/GenBank/DDBJ whole genome shotgun (WGS) entry which is preliminary data.</text>
</comment>
<evidence type="ECO:0000313" key="1">
    <source>
        <dbReference type="EMBL" id="OAZ07768.1"/>
    </source>
</evidence>
<evidence type="ECO:0000313" key="2">
    <source>
        <dbReference type="Proteomes" id="UP000094009"/>
    </source>
</evidence>
<reference evidence="1 2" key="1">
    <citation type="submission" date="2014-07" db="EMBL/GenBank/DDBJ databases">
        <title>Draft genome sequence of Thalassospira tepidiphila 1-1B.</title>
        <authorList>
            <person name="Lai Q."/>
            <person name="Shao Z."/>
        </authorList>
    </citation>
    <scope>NUCLEOTIDE SEQUENCE [LARGE SCALE GENOMIC DNA]</scope>
    <source>
        <strain evidence="1 2">MCCC 1A03514</strain>
    </source>
</reference>
<gene>
    <name evidence="1" type="ORF">TH4_20210</name>
</gene>
<proteinExistence type="predicted"/>
<organism evidence="1 2">
    <name type="scientific">Thalassospira tepidiphila MCCC 1A03514</name>
    <dbReference type="NCBI Taxonomy" id="1177930"/>
    <lineage>
        <taxon>Bacteria</taxon>
        <taxon>Pseudomonadati</taxon>
        <taxon>Pseudomonadota</taxon>
        <taxon>Alphaproteobacteria</taxon>
        <taxon>Rhodospirillales</taxon>
        <taxon>Thalassospiraceae</taxon>
        <taxon>Thalassospira</taxon>
    </lineage>
</organism>
<evidence type="ECO:0008006" key="3">
    <source>
        <dbReference type="Google" id="ProtNLM"/>
    </source>
</evidence>
<dbReference type="Proteomes" id="UP000094009">
    <property type="component" value="Unassembled WGS sequence"/>
</dbReference>
<dbReference type="RefSeq" id="WP_064782452.1">
    <property type="nucleotide sequence ID" value="NZ_JPVZ01000014.1"/>
</dbReference>
<dbReference type="EMBL" id="JPVZ01000014">
    <property type="protein sequence ID" value="OAZ07768.1"/>
    <property type="molecule type" value="Genomic_DNA"/>
</dbReference>
<dbReference type="AlphaFoldDB" id="A0A853KVB0"/>
<accession>A0A853KVB0</accession>